<protein>
    <recommendedName>
        <fullName evidence="7 20">UDP-N-acetylenolpyruvoylglucosamine reductase</fullName>
        <ecNumber evidence="6 20">1.3.1.98</ecNumber>
    </recommendedName>
    <alternativeName>
        <fullName evidence="18 20">UDP-N-acetylmuramate dehydrogenase</fullName>
    </alternativeName>
</protein>
<comment type="function">
    <text evidence="2 20">Cell wall formation.</text>
</comment>
<evidence type="ECO:0000256" key="15">
    <source>
        <dbReference type="ARBA" id="ARBA00023002"/>
    </source>
</evidence>
<keyword evidence="15 20" id="KW-0560">Oxidoreductase</keyword>
<dbReference type="NCBIfam" id="NF000755">
    <property type="entry name" value="PRK00046.1"/>
    <property type="match status" value="1"/>
</dbReference>
<organism evidence="22 23">
    <name type="scientific">Brenneria salicis ATCC 15712 = DSM 30166</name>
    <dbReference type="NCBI Taxonomy" id="714314"/>
    <lineage>
        <taxon>Bacteria</taxon>
        <taxon>Pseudomonadati</taxon>
        <taxon>Pseudomonadota</taxon>
        <taxon>Gammaproteobacteria</taxon>
        <taxon>Enterobacterales</taxon>
        <taxon>Pectobacteriaceae</taxon>
        <taxon>Brenneria</taxon>
    </lineage>
</organism>
<dbReference type="EMBL" id="QNRY01000081">
    <property type="protein sequence ID" value="RBP57014.1"/>
    <property type="molecule type" value="Genomic_DNA"/>
</dbReference>
<evidence type="ECO:0000256" key="17">
    <source>
        <dbReference type="ARBA" id="ARBA00023316"/>
    </source>
</evidence>
<dbReference type="Pfam" id="PF01565">
    <property type="entry name" value="FAD_binding_4"/>
    <property type="match status" value="1"/>
</dbReference>
<evidence type="ECO:0000313" key="22">
    <source>
        <dbReference type="EMBL" id="RBP57014.1"/>
    </source>
</evidence>
<comment type="pathway">
    <text evidence="4 20">Cell wall biogenesis; peptidoglycan biosynthesis.</text>
</comment>
<evidence type="ECO:0000256" key="5">
    <source>
        <dbReference type="ARBA" id="ARBA00010485"/>
    </source>
</evidence>
<dbReference type="Gene3D" id="3.90.78.10">
    <property type="entry name" value="UDP-N-acetylenolpyruvoylglucosamine reductase, C-terminal domain"/>
    <property type="match status" value="1"/>
</dbReference>
<dbReference type="PROSITE" id="PS51387">
    <property type="entry name" value="FAD_PCMH"/>
    <property type="match status" value="1"/>
</dbReference>
<dbReference type="InterPro" id="IPR036318">
    <property type="entry name" value="FAD-bd_PCMH-like_sf"/>
</dbReference>
<dbReference type="InterPro" id="IPR003170">
    <property type="entry name" value="MurB"/>
</dbReference>
<feature type="active site" description="Proton donor" evidence="20">
    <location>
        <position position="235"/>
    </location>
</feature>
<dbReference type="Gene3D" id="3.30.465.10">
    <property type="match status" value="1"/>
</dbReference>
<dbReference type="InterPro" id="IPR016166">
    <property type="entry name" value="FAD-bd_PCMH"/>
</dbReference>
<sequence length="348" mass="38433">MNAMTNSVISLKPYNSFSIPVSASSIIVADTPEQLVDGWQCANLLHKPVLLLGEGSNVLFLEDFAGIVLLNRLKGIVTTEDCEGWHLHIGAGENWHYLVEYTLQQGIAGLENLALIPGCVGSAPIQNIGAYGLELQHLCEYVDLLDLSKGTVKRLDVAECQFAYRESIFKHQYRDGFAITAVGLYLKKDWSPILSYGDLTKLDPATVTPQQIFDSVCHMRCSKLPDPTITGNAGSFFKNPIVTQQHAGDILKEYPHAPCYQQPEGKVKLAAGWLIEQCHLKGFQIGGAAVHCHQALVLINKDNAISKDFVDLARYIRYQVADKFNVWLEPEVRFIAAHGEVNAVEVLS</sequence>
<keyword evidence="11 20" id="KW-0274">FAD</keyword>
<dbReference type="InterPro" id="IPR016167">
    <property type="entry name" value="FAD-bd_PCMH_sub1"/>
</dbReference>
<evidence type="ECO:0000256" key="12">
    <source>
        <dbReference type="ARBA" id="ARBA00022857"/>
    </source>
</evidence>
<dbReference type="HAMAP" id="MF_00037">
    <property type="entry name" value="MurB"/>
    <property type="match status" value="1"/>
</dbReference>
<comment type="subcellular location">
    <subcellularLocation>
        <location evidence="3 20">Cytoplasm</location>
    </subcellularLocation>
</comment>
<evidence type="ECO:0000256" key="10">
    <source>
        <dbReference type="ARBA" id="ARBA00022630"/>
    </source>
</evidence>
<evidence type="ECO:0000256" key="1">
    <source>
        <dbReference type="ARBA" id="ARBA00001974"/>
    </source>
</evidence>
<evidence type="ECO:0000259" key="21">
    <source>
        <dbReference type="PROSITE" id="PS51387"/>
    </source>
</evidence>
<dbReference type="GO" id="GO:0008360">
    <property type="term" value="P:regulation of cell shape"/>
    <property type="evidence" value="ECO:0007669"/>
    <property type="project" value="UniProtKB-KW"/>
</dbReference>
<dbReference type="GO" id="GO:0009252">
    <property type="term" value="P:peptidoglycan biosynthetic process"/>
    <property type="evidence" value="ECO:0007669"/>
    <property type="project" value="UniProtKB-UniRule"/>
</dbReference>
<dbReference type="GO" id="GO:0008762">
    <property type="term" value="F:UDP-N-acetylmuramate dehydrogenase activity"/>
    <property type="evidence" value="ECO:0007669"/>
    <property type="project" value="UniProtKB-UniRule"/>
</dbReference>
<keyword evidence="9 20" id="KW-0132">Cell division</keyword>
<dbReference type="PANTHER" id="PTHR21071">
    <property type="entry name" value="UDP-N-ACETYLENOLPYRUVOYLGLUCOSAMINE REDUCTASE"/>
    <property type="match status" value="1"/>
</dbReference>
<evidence type="ECO:0000256" key="8">
    <source>
        <dbReference type="ARBA" id="ARBA00022490"/>
    </source>
</evidence>
<feature type="active site" evidence="20">
    <location>
        <position position="165"/>
    </location>
</feature>
<feature type="domain" description="FAD-binding PCMH-type" evidence="21">
    <location>
        <begin position="19"/>
        <end position="189"/>
    </location>
</feature>
<evidence type="ECO:0000256" key="7">
    <source>
        <dbReference type="ARBA" id="ARBA00015188"/>
    </source>
</evidence>
<dbReference type="PANTHER" id="PTHR21071:SF4">
    <property type="entry name" value="UDP-N-ACETYLENOLPYRUVOYLGLUCOSAMINE REDUCTASE"/>
    <property type="match status" value="1"/>
</dbReference>
<keyword evidence="12 20" id="KW-0521">NADP</keyword>
<comment type="caution">
    <text evidence="22">The sequence shown here is derived from an EMBL/GenBank/DDBJ whole genome shotgun (WGS) entry which is preliminary data.</text>
</comment>
<gene>
    <name evidence="20" type="primary">murB</name>
    <name evidence="22" type="ORF">DES54_1812</name>
</gene>
<keyword evidence="10 20" id="KW-0285">Flavoprotein</keyword>
<dbReference type="GO" id="GO:0071949">
    <property type="term" value="F:FAD binding"/>
    <property type="evidence" value="ECO:0007669"/>
    <property type="project" value="InterPro"/>
</dbReference>
<evidence type="ECO:0000256" key="6">
    <source>
        <dbReference type="ARBA" id="ARBA00012518"/>
    </source>
</evidence>
<keyword evidence="16 20" id="KW-0131">Cell cycle</keyword>
<dbReference type="InterPro" id="IPR036635">
    <property type="entry name" value="MurB_C_sf"/>
</dbReference>
<dbReference type="NCBIfam" id="TIGR00179">
    <property type="entry name" value="murB"/>
    <property type="match status" value="1"/>
</dbReference>
<dbReference type="AlphaFoldDB" id="A0A366HXC3"/>
<dbReference type="GO" id="GO:0051301">
    <property type="term" value="P:cell division"/>
    <property type="evidence" value="ECO:0007669"/>
    <property type="project" value="UniProtKB-KW"/>
</dbReference>
<comment type="catalytic activity">
    <reaction evidence="19 20">
        <text>UDP-N-acetyl-alpha-D-muramate + NADP(+) = UDP-N-acetyl-3-O-(1-carboxyvinyl)-alpha-D-glucosamine + NADPH + H(+)</text>
        <dbReference type="Rhea" id="RHEA:12248"/>
        <dbReference type="ChEBI" id="CHEBI:15378"/>
        <dbReference type="ChEBI" id="CHEBI:57783"/>
        <dbReference type="ChEBI" id="CHEBI:58349"/>
        <dbReference type="ChEBI" id="CHEBI:68483"/>
        <dbReference type="ChEBI" id="CHEBI:70757"/>
        <dbReference type="EC" id="1.3.1.98"/>
    </reaction>
</comment>
<name>A0A366HXC3_9GAMM</name>
<dbReference type="GO" id="GO:0005829">
    <property type="term" value="C:cytosol"/>
    <property type="evidence" value="ECO:0007669"/>
    <property type="project" value="TreeGrafter"/>
</dbReference>
<keyword evidence="17 20" id="KW-0961">Cell wall biogenesis/degradation</keyword>
<evidence type="ECO:0000256" key="2">
    <source>
        <dbReference type="ARBA" id="ARBA00003921"/>
    </source>
</evidence>
<evidence type="ECO:0000256" key="14">
    <source>
        <dbReference type="ARBA" id="ARBA00022984"/>
    </source>
</evidence>
<feature type="active site" evidence="20">
    <location>
        <position position="331"/>
    </location>
</feature>
<evidence type="ECO:0000256" key="13">
    <source>
        <dbReference type="ARBA" id="ARBA00022960"/>
    </source>
</evidence>
<reference evidence="22 23" key="1">
    <citation type="submission" date="2018-06" db="EMBL/GenBank/DDBJ databases">
        <title>Genomic Encyclopedia of Type Strains, Phase IV (KMG-IV): sequencing the most valuable type-strain genomes for metagenomic binning, comparative biology and taxonomic classification.</title>
        <authorList>
            <person name="Goeker M."/>
        </authorList>
    </citation>
    <scope>NUCLEOTIDE SEQUENCE [LARGE SCALE GENOMIC DNA]</scope>
    <source>
        <strain evidence="22 23">DSM 30166</strain>
    </source>
</reference>
<dbReference type="InterPro" id="IPR011601">
    <property type="entry name" value="MurB_C"/>
</dbReference>
<keyword evidence="13 20" id="KW-0133">Cell shape</keyword>
<dbReference type="InterPro" id="IPR016169">
    <property type="entry name" value="FAD-bd_PCMH_sub2"/>
</dbReference>
<evidence type="ECO:0000256" key="19">
    <source>
        <dbReference type="ARBA" id="ARBA00048914"/>
    </source>
</evidence>
<evidence type="ECO:0000256" key="9">
    <source>
        <dbReference type="ARBA" id="ARBA00022618"/>
    </source>
</evidence>
<evidence type="ECO:0000256" key="4">
    <source>
        <dbReference type="ARBA" id="ARBA00004752"/>
    </source>
</evidence>
<evidence type="ECO:0000256" key="11">
    <source>
        <dbReference type="ARBA" id="ARBA00022827"/>
    </source>
</evidence>
<keyword evidence="23" id="KW-1185">Reference proteome</keyword>
<evidence type="ECO:0000256" key="16">
    <source>
        <dbReference type="ARBA" id="ARBA00023306"/>
    </source>
</evidence>
<dbReference type="Gene3D" id="3.30.43.10">
    <property type="entry name" value="Uridine Diphospho-n-acetylenolpyruvylglucosamine Reductase, domain 2"/>
    <property type="match status" value="1"/>
</dbReference>
<keyword evidence="8 20" id="KW-0963">Cytoplasm</keyword>
<comment type="cofactor">
    <cofactor evidence="1 20">
        <name>FAD</name>
        <dbReference type="ChEBI" id="CHEBI:57692"/>
    </cofactor>
</comment>
<proteinExistence type="inferred from homology"/>
<evidence type="ECO:0000256" key="18">
    <source>
        <dbReference type="ARBA" id="ARBA00031026"/>
    </source>
</evidence>
<comment type="similarity">
    <text evidence="5 20">Belongs to the MurB family.</text>
</comment>
<keyword evidence="14 20" id="KW-0573">Peptidoglycan synthesis</keyword>
<dbReference type="Proteomes" id="UP000253046">
    <property type="component" value="Unassembled WGS sequence"/>
</dbReference>
<dbReference type="Pfam" id="PF02873">
    <property type="entry name" value="MurB_C"/>
    <property type="match status" value="1"/>
</dbReference>
<evidence type="ECO:0000256" key="20">
    <source>
        <dbReference type="HAMAP-Rule" id="MF_00037"/>
    </source>
</evidence>
<dbReference type="SUPFAM" id="SSF56194">
    <property type="entry name" value="Uridine diphospho-N-Acetylenolpyruvylglucosamine reductase, MurB, C-terminal domain"/>
    <property type="match status" value="1"/>
</dbReference>
<evidence type="ECO:0000313" key="23">
    <source>
        <dbReference type="Proteomes" id="UP000253046"/>
    </source>
</evidence>
<accession>A0A366HXC3</accession>
<dbReference type="EC" id="1.3.1.98" evidence="6 20"/>
<dbReference type="GO" id="GO:0071555">
    <property type="term" value="P:cell wall organization"/>
    <property type="evidence" value="ECO:0007669"/>
    <property type="project" value="UniProtKB-KW"/>
</dbReference>
<dbReference type="SUPFAM" id="SSF56176">
    <property type="entry name" value="FAD-binding/transporter-associated domain-like"/>
    <property type="match status" value="1"/>
</dbReference>
<dbReference type="UniPathway" id="UPA00219"/>
<dbReference type="InterPro" id="IPR006094">
    <property type="entry name" value="Oxid_FAD_bind_N"/>
</dbReference>
<evidence type="ECO:0000256" key="3">
    <source>
        <dbReference type="ARBA" id="ARBA00004496"/>
    </source>
</evidence>